<keyword evidence="13" id="KW-1185">Reference proteome</keyword>
<dbReference type="Proteomes" id="UP000785679">
    <property type="component" value="Unassembled WGS sequence"/>
</dbReference>
<dbReference type="InterPro" id="IPR004299">
    <property type="entry name" value="MBOAT_fam"/>
</dbReference>
<proteinExistence type="inferred from homology"/>
<reference evidence="12" key="1">
    <citation type="submission" date="2019-06" db="EMBL/GenBank/DDBJ databases">
        <authorList>
            <person name="Zheng W."/>
        </authorList>
    </citation>
    <scope>NUCLEOTIDE SEQUENCE</scope>
    <source>
        <strain evidence="12">QDHG01</strain>
    </source>
</reference>
<feature type="transmembrane region" description="Helical" evidence="10">
    <location>
        <begin position="193"/>
        <end position="211"/>
    </location>
</feature>
<sequence length="364" mass="43938">MVWWFLCHVWTYWSLINHLFILSEIVPQSAIEWFETILEQLFFHAMSYYIYQSDSFLLSTRMFMYFQVCIHLWKMNSFFKANRDYREIYLSRKTGREIGFSPFSEQREIRYPGNITLREFGTYMVYPTLTYQDHYPVSEVSVKNGSWVKKVIARFIIVLMGLFVAYELAQHLLVPLVCQFTHLKIDHALESFTAWYVPCLTLYYSLFLIIFDHILNLYGEISGFQDRQQYQDYWNATTFEEYARKWNRPVHEYLHRHWYLEVLGKWGKEVTIFQAQLATFLYSVYFHEIYLAVMFKEVSFYLTSLQIYQLLLFFIMARLKGTMLGNVIQWLGMFFCITNVLYLYNYDLANFTYSKGGGCMNLYK</sequence>
<evidence type="ECO:0000256" key="3">
    <source>
        <dbReference type="ARBA" id="ARBA00022679"/>
    </source>
</evidence>
<evidence type="ECO:0000256" key="5">
    <source>
        <dbReference type="ARBA" id="ARBA00022824"/>
    </source>
</evidence>
<gene>
    <name evidence="12" type="ORF">FGO68_gene4531</name>
</gene>
<dbReference type="Pfam" id="PF03062">
    <property type="entry name" value="MBOAT"/>
    <property type="match status" value="1"/>
</dbReference>
<evidence type="ECO:0000256" key="2">
    <source>
        <dbReference type="ARBA" id="ARBA00009010"/>
    </source>
</evidence>
<keyword evidence="8" id="KW-0012">Acyltransferase</keyword>
<feature type="transmembrane region" description="Helical" evidence="10">
    <location>
        <begin position="298"/>
        <end position="317"/>
    </location>
</feature>
<dbReference type="AlphaFoldDB" id="A0A8J8T3A3"/>
<evidence type="ECO:0000256" key="7">
    <source>
        <dbReference type="ARBA" id="ARBA00023136"/>
    </source>
</evidence>
<dbReference type="GO" id="GO:0008374">
    <property type="term" value="F:O-acyltransferase activity"/>
    <property type="evidence" value="ECO:0007669"/>
    <property type="project" value="InterPro"/>
</dbReference>
<feature type="transmembrane region" description="Helical" evidence="10">
    <location>
        <begin position="151"/>
        <end position="173"/>
    </location>
</feature>
<keyword evidence="6 10" id="KW-1133">Transmembrane helix</keyword>
<keyword evidence="3" id="KW-0808">Transferase</keyword>
<evidence type="ECO:0000256" key="10">
    <source>
        <dbReference type="SAM" id="Phobius"/>
    </source>
</evidence>
<evidence type="ECO:0000256" key="8">
    <source>
        <dbReference type="ARBA" id="ARBA00023315"/>
    </source>
</evidence>
<feature type="transmembrane region" description="Helical" evidence="10">
    <location>
        <begin position="324"/>
        <end position="344"/>
    </location>
</feature>
<evidence type="ECO:0000256" key="6">
    <source>
        <dbReference type="ARBA" id="ARBA00022989"/>
    </source>
</evidence>
<dbReference type="PANTHER" id="PTHR10408">
    <property type="entry name" value="STEROL O-ACYLTRANSFERASE"/>
    <property type="match status" value="1"/>
</dbReference>
<comment type="similarity">
    <text evidence="2">Belongs to the membrane-bound acyltransferase family. Sterol o-acyltransferase subfamily.</text>
</comment>
<evidence type="ECO:0000256" key="1">
    <source>
        <dbReference type="ARBA" id="ARBA00004477"/>
    </source>
</evidence>
<comment type="caution">
    <text evidence="12">The sequence shown here is derived from an EMBL/GenBank/DDBJ whole genome shotgun (WGS) entry which is preliminary data.</text>
</comment>
<dbReference type="PANTHER" id="PTHR10408:SF9">
    <property type="entry name" value="STEROL O-ACYLTRANSFERASE 2-RELATED"/>
    <property type="match status" value="1"/>
</dbReference>
<dbReference type="GO" id="GO:0005789">
    <property type="term" value="C:endoplasmic reticulum membrane"/>
    <property type="evidence" value="ECO:0007669"/>
    <property type="project" value="UniProtKB-SubCell"/>
</dbReference>
<keyword evidence="11" id="KW-0732">Signal</keyword>
<protein>
    <recommendedName>
        <fullName evidence="14">O-acyltransferase</fullName>
    </recommendedName>
</protein>
<evidence type="ECO:0000256" key="9">
    <source>
        <dbReference type="PIRSR" id="PIRSR000439-1"/>
    </source>
</evidence>
<evidence type="ECO:0008006" key="14">
    <source>
        <dbReference type="Google" id="ProtNLM"/>
    </source>
</evidence>
<accession>A0A8J8T3A3</accession>
<evidence type="ECO:0000313" key="12">
    <source>
        <dbReference type="EMBL" id="TNV79893.1"/>
    </source>
</evidence>
<name>A0A8J8T3A3_HALGN</name>
<dbReference type="InterPro" id="IPR014371">
    <property type="entry name" value="Oat_ACAT_DAG_ARE"/>
</dbReference>
<evidence type="ECO:0000256" key="11">
    <source>
        <dbReference type="SAM" id="SignalP"/>
    </source>
</evidence>
<feature type="active site" evidence="9">
    <location>
        <position position="287"/>
    </location>
</feature>
<evidence type="ECO:0000313" key="13">
    <source>
        <dbReference type="Proteomes" id="UP000785679"/>
    </source>
</evidence>
<keyword evidence="7 10" id="KW-0472">Membrane</keyword>
<dbReference type="PIRSF" id="PIRSF000439">
    <property type="entry name" value="Oat_ACAT_DAG_ARE"/>
    <property type="match status" value="1"/>
</dbReference>
<keyword evidence="4 10" id="KW-0812">Transmembrane</keyword>
<dbReference type="OrthoDB" id="311973at2759"/>
<dbReference type="EMBL" id="RRYP01008266">
    <property type="protein sequence ID" value="TNV79893.1"/>
    <property type="molecule type" value="Genomic_DNA"/>
</dbReference>
<feature type="signal peptide" evidence="11">
    <location>
        <begin position="1"/>
        <end position="18"/>
    </location>
</feature>
<organism evidence="12 13">
    <name type="scientific">Halteria grandinella</name>
    <dbReference type="NCBI Taxonomy" id="5974"/>
    <lineage>
        <taxon>Eukaryota</taxon>
        <taxon>Sar</taxon>
        <taxon>Alveolata</taxon>
        <taxon>Ciliophora</taxon>
        <taxon>Intramacronucleata</taxon>
        <taxon>Spirotrichea</taxon>
        <taxon>Stichotrichia</taxon>
        <taxon>Sporadotrichida</taxon>
        <taxon>Halteriidae</taxon>
        <taxon>Halteria</taxon>
    </lineage>
</organism>
<keyword evidence="5" id="KW-0256">Endoplasmic reticulum</keyword>
<feature type="chain" id="PRO_5035244530" description="O-acyltransferase" evidence="11">
    <location>
        <begin position="19"/>
        <end position="364"/>
    </location>
</feature>
<comment type="subcellular location">
    <subcellularLocation>
        <location evidence="1">Endoplasmic reticulum membrane</location>
        <topology evidence="1">Multi-pass membrane protein</topology>
    </subcellularLocation>
</comment>
<evidence type="ECO:0000256" key="4">
    <source>
        <dbReference type="ARBA" id="ARBA00022692"/>
    </source>
</evidence>